<reference evidence="1 2" key="1">
    <citation type="journal article" date="2018" name="ACS Chem. Biol.">
        <title>Ketoreductase domain dysfunction expands chemodiversity: malyngamide biosynthesis in the cyanobacterium Okeania hirsuta.</title>
        <authorList>
            <person name="Moss N.A."/>
            <person name="Leao T."/>
            <person name="Rankin M."/>
            <person name="McCullough T.M."/>
            <person name="Qu P."/>
            <person name="Korobeynikov A."/>
            <person name="Smith J.L."/>
            <person name="Gerwick L."/>
            <person name="Gerwick W.H."/>
        </authorList>
    </citation>
    <scope>NUCLEOTIDE SEQUENCE [LARGE SCALE GENOMIC DNA]</scope>
    <source>
        <strain evidence="1 2">PAB10Feb10-1</strain>
    </source>
</reference>
<name>A0A3N6QNZ8_9CYAN</name>
<gene>
    <name evidence="1" type="ORF">D5R40_08465</name>
</gene>
<sequence>MIEVSIVVYALQASQRIVIVSPEEKDFKEAQKLNIQAKNMVKYQPLPPHPPEVWQEAID</sequence>
<dbReference type="RefSeq" id="WP_124154484.1">
    <property type="nucleotide sequence ID" value="NZ_CAWOLW010000268.1"/>
</dbReference>
<dbReference type="AlphaFoldDB" id="A0A3N6QNZ8"/>
<organism evidence="1 2">
    <name type="scientific">Okeania hirsuta</name>
    <dbReference type="NCBI Taxonomy" id="1458930"/>
    <lineage>
        <taxon>Bacteria</taxon>
        <taxon>Bacillati</taxon>
        <taxon>Cyanobacteriota</taxon>
        <taxon>Cyanophyceae</taxon>
        <taxon>Oscillatoriophycideae</taxon>
        <taxon>Oscillatoriales</taxon>
        <taxon>Microcoleaceae</taxon>
        <taxon>Okeania</taxon>
    </lineage>
</organism>
<evidence type="ECO:0000313" key="2">
    <source>
        <dbReference type="Proteomes" id="UP000269154"/>
    </source>
</evidence>
<accession>A0A3N6QNZ8</accession>
<protein>
    <submittedName>
        <fullName evidence="1">Uncharacterized protein</fullName>
    </submittedName>
</protein>
<dbReference type="Proteomes" id="UP000269154">
    <property type="component" value="Unassembled WGS sequence"/>
</dbReference>
<comment type="caution">
    <text evidence="1">The sequence shown here is derived from an EMBL/GenBank/DDBJ whole genome shotgun (WGS) entry which is preliminary data.</text>
</comment>
<evidence type="ECO:0000313" key="1">
    <source>
        <dbReference type="EMBL" id="RQH47524.1"/>
    </source>
</evidence>
<proteinExistence type="predicted"/>
<dbReference type="EMBL" id="RCBY01000034">
    <property type="protein sequence ID" value="RQH47524.1"/>
    <property type="molecule type" value="Genomic_DNA"/>
</dbReference>
<keyword evidence="2" id="KW-1185">Reference proteome</keyword>